<keyword evidence="4 7" id="KW-0256">Endoplasmic reticulum</keyword>
<dbReference type="STRING" id="1882483.A0A317XWH2"/>
<dbReference type="InParanoid" id="A0A317XWH2"/>
<feature type="compositionally biased region" description="Polar residues" evidence="8">
    <location>
        <begin position="363"/>
        <end position="378"/>
    </location>
</feature>
<feature type="transmembrane region" description="Helical" evidence="7">
    <location>
        <begin position="134"/>
        <end position="157"/>
    </location>
</feature>
<keyword evidence="3 7" id="KW-0812">Transmembrane</keyword>
<comment type="function">
    <text evidence="7">May be involved in the degradation of misfolded endoplasmic reticulum (ER) luminal proteins.</text>
</comment>
<keyword evidence="5 7" id="KW-1133">Transmembrane helix</keyword>
<dbReference type="InterPro" id="IPR035952">
    <property type="entry name" value="Rhomboid-like_sf"/>
</dbReference>
<evidence type="ECO:0000256" key="1">
    <source>
        <dbReference type="ARBA" id="ARBA00004477"/>
    </source>
</evidence>
<evidence type="ECO:0000256" key="6">
    <source>
        <dbReference type="ARBA" id="ARBA00023136"/>
    </source>
</evidence>
<feature type="transmembrane region" description="Helical" evidence="7">
    <location>
        <begin position="13"/>
        <end position="39"/>
    </location>
</feature>
<evidence type="ECO:0000256" key="5">
    <source>
        <dbReference type="ARBA" id="ARBA00022989"/>
    </source>
</evidence>
<feature type="compositionally biased region" description="Low complexity" evidence="8">
    <location>
        <begin position="277"/>
        <end position="290"/>
    </location>
</feature>
<evidence type="ECO:0000256" key="7">
    <source>
        <dbReference type="RuleBase" id="RU363059"/>
    </source>
</evidence>
<evidence type="ECO:0000313" key="10">
    <source>
        <dbReference type="Proteomes" id="UP000246740"/>
    </source>
</evidence>
<accession>A0A317XWH2</accession>
<dbReference type="EMBL" id="KZ819190">
    <property type="protein sequence ID" value="PWZ01679.1"/>
    <property type="molecule type" value="Genomic_DNA"/>
</dbReference>
<evidence type="ECO:0000256" key="3">
    <source>
        <dbReference type="ARBA" id="ARBA00022692"/>
    </source>
</evidence>
<dbReference type="Pfam" id="PF04511">
    <property type="entry name" value="DER1"/>
    <property type="match status" value="1"/>
</dbReference>
<evidence type="ECO:0000313" key="9">
    <source>
        <dbReference type="EMBL" id="PWZ01679.1"/>
    </source>
</evidence>
<keyword evidence="6 7" id="KW-0472">Membrane</keyword>
<gene>
    <name evidence="9" type="ORF">BCV70DRAFT_199116</name>
</gene>
<feature type="compositionally biased region" description="Low complexity" evidence="8">
    <location>
        <begin position="404"/>
        <end position="421"/>
    </location>
</feature>
<feature type="compositionally biased region" description="Low complexity" evidence="8">
    <location>
        <begin position="248"/>
        <end position="261"/>
    </location>
</feature>
<evidence type="ECO:0000256" key="2">
    <source>
        <dbReference type="ARBA" id="ARBA00008917"/>
    </source>
</evidence>
<evidence type="ECO:0000256" key="8">
    <source>
        <dbReference type="SAM" id="MobiDB-lite"/>
    </source>
</evidence>
<proteinExistence type="inferred from homology"/>
<dbReference type="GO" id="GO:0006950">
    <property type="term" value="P:response to stress"/>
    <property type="evidence" value="ECO:0007669"/>
    <property type="project" value="UniProtKB-ARBA"/>
</dbReference>
<organism evidence="9 10">
    <name type="scientific">Testicularia cyperi</name>
    <dbReference type="NCBI Taxonomy" id="1882483"/>
    <lineage>
        <taxon>Eukaryota</taxon>
        <taxon>Fungi</taxon>
        <taxon>Dikarya</taxon>
        <taxon>Basidiomycota</taxon>
        <taxon>Ustilaginomycotina</taxon>
        <taxon>Ustilaginomycetes</taxon>
        <taxon>Ustilaginales</taxon>
        <taxon>Anthracoideaceae</taxon>
        <taxon>Testicularia</taxon>
    </lineage>
</organism>
<reference evidence="9 10" key="1">
    <citation type="journal article" date="2018" name="Mol. Biol. Evol.">
        <title>Broad Genomic Sampling Reveals a Smut Pathogenic Ancestry of the Fungal Clade Ustilaginomycotina.</title>
        <authorList>
            <person name="Kijpornyongpan T."/>
            <person name="Mondo S.J."/>
            <person name="Barry K."/>
            <person name="Sandor L."/>
            <person name="Lee J."/>
            <person name="Lipzen A."/>
            <person name="Pangilinan J."/>
            <person name="LaButti K."/>
            <person name="Hainaut M."/>
            <person name="Henrissat B."/>
            <person name="Grigoriev I.V."/>
            <person name="Spatafora J.W."/>
            <person name="Aime M.C."/>
        </authorList>
    </citation>
    <scope>NUCLEOTIDE SEQUENCE [LARGE SCALE GENOMIC DNA]</scope>
    <source>
        <strain evidence="9 10">MCA 3645</strain>
    </source>
</reference>
<dbReference type="AlphaFoldDB" id="A0A317XWH2"/>
<feature type="region of interest" description="Disordered" evidence="8">
    <location>
        <begin position="224"/>
        <end position="433"/>
    </location>
</feature>
<name>A0A317XWH2_9BASI</name>
<comment type="subcellular location">
    <subcellularLocation>
        <location evidence="1 7">Endoplasmic reticulum membrane</location>
        <topology evidence="1 7">Multi-pass membrane protein</topology>
    </subcellularLocation>
</comment>
<keyword evidence="10" id="KW-1185">Reference proteome</keyword>
<dbReference type="Proteomes" id="UP000246740">
    <property type="component" value="Unassembled WGS sequence"/>
</dbReference>
<feature type="compositionally biased region" description="Basic and acidic residues" evidence="8">
    <location>
        <begin position="291"/>
        <end position="305"/>
    </location>
</feature>
<sequence>MEEIRKIPPVTRALLGATLAITLPVTLALTNVYNFALFWPHVRRTWQFYRIFTSFFYAGSGLTLVFDCFFLYRNSSDLELNHFGRRTADYAWSLLVMAGVILATNAPLNSAIHFQQLLMGLTYVWSRANVNSRVNLFGMITIPAIWLPWTYAGMALLQGGLPAALQSATGIFAGYVYWTLAQVWPSQRGGRSYIPTPGFLRSIMPDSVDPALAGHNIGDRQARRTAGGIAWNSAPRSRGNRLGDGDVTSSSSSTPSSIASALGAGTRSTIGRLNPFSGSASGSSGSTGRAGPDREAMLAAAERRLRASQSSSIVSRNASDRATTASTASKPAPAGGSIGSTSINTSSSSTSTTNLRKTAAAPGSTNTFTFGQLNQQNNPDRRDPEEDHSSSGGAVAEQRRPANSTDSSQHASTSPSTSSAAYAWGSSGRRLGE</sequence>
<comment type="similarity">
    <text evidence="2 7">Belongs to the derlin family.</text>
</comment>
<dbReference type="PANTHER" id="PTHR11009">
    <property type="entry name" value="DER1-LIKE PROTEIN, DERLIN"/>
    <property type="match status" value="1"/>
</dbReference>
<evidence type="ECO:0000256" key="4">
    <source>
        <dbReference type="ARBA" id="ARBA00022824"/>
    </source>
</evidence>
<dbReference type="InterPro" id="IPR007599">
    <property type="entry name" value="DER1"/>
</dbReference>
<feature type="transmembrane region" description="Helical" evidence="7">
    <location>
        <begin position="92"/>
        <end position="114"/>
    </location>
</feature>
<feature type="transmembrane region" description="Helical" evidence="7">
    <location>
        <begin position="51"/>
        <end position="72"/>
    </location>
</feature>
<dbReference type="SUPFAM" id="SSF144091">
    <property type="entry name" value="Rhomboid-like"/>
    <property type="match status" value="1"/>
</dbReference>
<dbReference type="OrthoDB" id="1716531at2759"/>
<dbReference type="GO" id="GO:0005789">
    <property type="term" value="C:endoplasmic reticulum membrane"/>
    <property type="evidence" value="ECO:0007669"/>
    <property type="project" value="UniProtKB-SubCell"/>
</dbReference>
<feature type="compositionally biased region" description="Low complexity" evidence="8">
    <location>
        <begin position="307"/>
        <end position="354"/>
    </location>
</feature>
<protein>
    <recommendedName>
        <fullName evidence="7">Derlin</fullName>
    </recommendedName>
</protein>
<feature type="compositionally biased region" description="Basic and acidic residues" evidence="8">
    <location>
        <begin position="379"/>
        <end position="389"/>
    </location>
</feature>